<feature type="transmembrane region" description="Helical" evidence="1">
    <location>
        <begin position="84"/>
        <end position="106"/>
    </location>
</feature>
<dbReference type="PANTHER" id="PTHR34980:SF2">
    <property type="entry name" value="INNER MEMBRANE PROTEIN YHAH-RELATED"/>
    <property type="match status" value="1"/>
</dbReference>
<evidence type="ECO:0000256" key="1">
    <source>
        <dbReference type="SAM" id="Phobius"/>
    </source>
</evidence>
<gene>
    <name evidence="2" type="ORF">OMW55_05690</name>
</gene>
<sequence>MDYALAPLRRYAQFSGRARRAEYWWYTLALVIASVVTSVLDNLLGWGGVVGGAYGPLTGLLVLSTLIPSLAVSVRRLHDTNRSGFWLLLFMAPYLVMAVMAGMALAQGNAAGALASVGLLGLVVLILGVVIFVFLVLDGTKGDNRFGPDPKAAERTGAYHA</sequence>
<keyword evidence="1" id="KW-0472">Membrane</keyword>
<keyword evidence="3" id="KW-1185">Reference proteome</keyword>
<dbReference type="PANTHER" id="PTHR34980">
    <property type="entry name" value="INNER MEMBRANE PROTEIN-RELATED-RELATED"/>
    <property type="match status" value="1"/>
</dbReference>
<evidence type="ECO:0000313" key="3">
    <source>
        <dbReference type="Proteomes" id="UP001526246"/>
    </source>
</evidence>
<dbReference type="Pfam" id="PF05656">
    <property type="entry name" value="DUF805"/>
    <property type="match status" value="1"/>
</dbReference>
<keyword evidence="1" id="KW-0812">Transmembrane</keyword>
<feature type="transmembrane region" description="Helical" evidence="1">
    <location>
        <begin position="52"/>
        <end position="72"/>
    </location>
</feature>
<accession>A0ABT3JEF1</accession>
<reference evidence="2 3" key="1">
    <citation type="submission" date="2022-10" db="EMBL/GenBank/DDBJ databases">
        <title>Sphingomonas sp.</title>
        <authorList>
            <person name="Jin C."/>
        </authorList>
    </citation>
    <scope>NUCLEOTIDE SEQUENCE [LARGE SCALE GENOMIC DNA]</scope>
    <source>
        <strain evidence="2 3">BN140010</strain>
    </source>
</reference>
<protein>
    <submittedName>
        <fullName evidence="2">DUF805 domain-containing protein</fullName>
    </submittedName>
</protein>
<proteinExistence type="predicted"/>
<evidence type="ECO:0000313" key="2">
    <source>
        <dbReference type="EMBL" id="MCW3797299.1"/>
    </source>
</evidence>
<dbReference type="RefSeq" id="WP_264881491.1">
    <property type="nucleotide sequence ID" value="NZ_JAPDOB010000001.1"/>
</dbReference>
<organism evidence="2 3">
    <name type="scientific">Sphingomonas arvum</name>
    <dbReference type="NCBI Taxonomy" id="2992113"/>
    <lineage>
        <taxon>Bacteria</taxon>
        <taxon>Pseudomonadati</taxon>
        <taxon>Pseudomonadota</taxon>
        <taxon>Alphaproteobacteria</taxon>
        <taxon>Sphingomonadales</taxon>
        <taxon>Sphingomonadaceae</taxon>
        <taxon>Sphingomonas</taxon>
    </lineage>
</organism>
<feature type="transmembrane region" description="Helical" evidence="1">
    <location>
        <begin position="112"/>
        <end position="137"/>
    </location>
</feature>
<dbReference type="EMBL" id="JAPDOB010000001">
    <property type="protein sequence ID" value="MCW3797299.1"/>
    <property type="molecule type" value="Genomic_DNA"/>
</dbReference>
<dbReference type="InterPro" id="IPR008523">
    <property type="entry name" value="DUF805"/>
</dbReference>
<keyword evidence="1" id="KW-1133">Transmembrane helix</keyword>
<dbReference type="Proteomes" id="UP001526246">
    <property type="component" value="Unassembled WGS sequence"/>
</dbReference>
<feature type="transmembrane region" description="Helical" evidence="1">
    <location>
        <begin position="23"/>
        <end position="40"/>
    </location>
</feature>
<name>A0ABT3JEF1_9SPHN</name>
<comment type="caution">
    <text evidence="2">The sequence shown here is derived from an EMBL/GenBank/DDBJ whole genome shotgun (WGS) entry which is preliminary data.</text>
</comment>